<dbReference type="SUPFAM" id="SSF81296">
    <property type="entry name" value="E set domains"/>
    <property type="match status" value="1"/>
</dbReference>
<evidence type="ECO:0000256" key="2">
    <source>
        <dbReference type="SAM" id="Phobius"/>
    </source>
</evidence>
<dbReference type="InterPro" id="IPR014756">
    <property type="entry name" value="Ig_E-set"/>
</dbReference>
<dbReference type="InterPro" id="IPR003961">
    <property type="entry name" value="FN3_dom"/>
</dbReference>
<dbReference type="Pfam" id="PF18895">
    <property type="entry name" value="T4SS_pilin"/>
    <property type="match status" value="1"/>
</dbReference>
<evidence type="ECO:0000256" key="1">
    <source>
        <dbReference type="ARBA" id="ARBA00022729"/>
    </source>
</evidence>
<dbReference type="Pfam" id="PF13205">
    <property type="entry name" value="Big_5"/>
    <property type="match status" value="1"/>
</dbReference>
<dbReference type="InterPro" id="IPR032812">
    <property type="entry name" value="SbsA_Ig"/>
</dbReference>
<dbReference type="InterPro" id="IPR043993">
    <property type="entry name" value="T4SS_pilin"/>
</dbReference>
<evidence type="ECO:0000259" key="3">
    <source>
        <dbReference type="PROSITE" id="PS50853"/>
    </source>
</evidence>
<dbReference type="CDD" id="cd00063">
    <property type="entry name" value="FN3"/>
    <property type="match status" value="1"/>
</dbReference>
<name>A0A0G0K375_9BACT</name>
<dbReference type="SMART" id="SM00060">
    <property type="entry name" value="FN3"/>
    <property type="match status" value="2"/>
</dbReference>
<feature type="transmembrane region" description="Helical" evidence="2">
    <location>
        <begin position="42"/>
        <end position="68"/>
    </location>
</feature>
<dbReference type="EMBL" id="LBUU01000008">
    <property type="protein sequence ID" value="KKQ69925.1"/>
    <property type="molecule type" value="Genomic_DNA"/>
</dbReference>
<dbReference type="PROSITE" id="PS50853">
    <property type="entry name" value="FN3"/>
    <property type="match status" value="1"/>
</dbReference>
<dbReference type="PATRIC" id="fig|1618638.3.peg.942"/>
<evidence type="ECO:0000313" key="4">
    <source>
        <dbReference type="EMBL" id="KKQ69925.1"/>
    </source>
</evidence>
<feature type="domain" description="Fibronectin type-III" evidence="3">
    <location>
        <begin position="2034"/>
        <end position="2125"/>
    </location>
</feature>
<organism evidence="4 5">
    <name type="scientific">Candidatus Falkowbacteria bacterium GW2011_GWE1_38_31</name>
    <dbReference type="NCBI Taxonomy" id="1618638"/>
    <lineage>
        <taxon>Bacteria</taxon>
        <taxon>Candidatus Falkowiibacteriota</taxon>
    </lineage>
</organism>
<reference evidence="4 5" key="1">
    <citation type="journal article" date="2015" name="Nature">
        <title>rRNA introns, odd ribosomes, and small enigmatic genomes across a large radiation of phyla.</title>
        <authorList>
            <person name="Brown C.T."/>
            <person name="Hug L.A."/>
            <person name="Thomas B.C."/>
            <person name="Sharon I."/>
            <person name="Castelle C.J."/>
            <person name="Singh A."/>
            <person name="Wilkins M.J."/>
            <person name="Williams K.H."/>
            <person name="Banfield J.F."/>
        </authorList>
    </citation>
    <scope>NUCLEOTIDE SEQUENCE [LARGE SCALE GENOMIC DNA]</scope>
</reference>
<feature type="transmembrane region" description="Helical" evidence="2">
    <location>
        <begin position="80"/>
        <end position="103"/>
    </location>
</feature>
<comment type="caution">
    <text evidence="4">The sequence shown here is derived from an EMBL/GenBank/DDBJ whole genome shotgun (WGS) entry which is preliminary data.</text>
</comment>
<dbReference type="InterPro" id="IPR036116">
    <property type="entry name" value="FN3_sf"/>
</dbReference>
<keyword evidence="2" id="KW-0472">Membrane</keyword>
<gene>
    <name evidence="4" type="ORF">US91_C0008G0045</name>
</gene>
<proteinExistence type="predicted"/>
<dbReference type="Gene3D" id="2.60.40.10">
    <property type="entry name" value="Immunoglobulins"/>
    <property type="match status" value="4"/>
</dbReference>
<keyword evidence="2" id="KW-0812">Transmembrane</keyword>
<dbReference type="InterPro" id="IPR013783">
    <property type="entry name" value="Ig-like_fold"/>
</dbReference>
<dbReference type="InterPro" id="IPR002909">
    <property type="entry name" value="IPT_dom"/>
</dbReference>
<dbReference type="Proteomes" id="UP000034022">
    <property type="component" value="Unassembled WGS sequence"/>
</dbReference>
<protein>
    <submittedName>
        <fullName evidence="4">Beta-1,3-glucanase</fullName>
    </submittedName>
</protein>
<keyword evidence="2" id="KW-1133">Transmembrane helix</keyword>
<dbReference type="Pfam" id="PF01833">
    <property type="entry name" value="TIG"/>
    <property type="match status" value="1"/>
</dbReference>
<evidence type="ECO:0000313" key="5">
    <source>
        <dbReference type="Proteomes" id="UP000034022"/>
    </source>
</evidence>
<sequence>MTILIVPFFVLAQAPDIGIDYAGNIGLDDGGGTDIRVLIINIIRYALTFLGIIAVVMVMYGGFVWMTANGQADRVEKAKRILIAAVIGLVIILSAFAIVTFVANITSTAIEGGCTAGEIKSCGCNGVGTKVCGAGGTWGSCAGDCAIGERCCAWGCDSECTTPPEFFTKKTIPNNGDTNVIKNVKVSYVFSRGILPSSYADAKFAVTDVATGLPIPGNKVMSGNRIAFTPFAACDANPCGASNCFASGTRVRVAAEDGAAGILSFGDIELSCPGTGLDCEIEFTVGDTIDCDNPTVKLDFNQICAVNNNELYAFASDNSGISQLEFFIDNLSIIDASNPVFAGGGQTFNSRSANAPVWWDASAIMPGTPINIKVTVNDIDSRSASDDKTYLLRPGHCCNNIKDEPLGEVGIDCGGPCAACEGASCGTSLSESCGAGNANCDDTKCAGGLCACGGTTEAECTAAGYRAGISDCCICEDAPLIDYITPIGGFCKASPNAYCGSDDAVCAALVAGDTCDIDTANASARSLVTISGRYFGTYVLGVSKVEFDGVEAPLANTANPSCADSWKNNQIIVVLPNGLAASPQIRVTAASGFFDTNNDSRGAIIGFVNNTIARPGLCLLSPDNGVINTAVSFEGIRLNGASAFFGSYAANVPALNSVFPVATLGTAQVPNISIGKKTAFVKTGGVNSNYLFFTKNTEPQTGPYITSFSPTSGSAGQYVTIMGGGFGSSQKTGKVYFDFDLSDNAGGDPTKYGTEADYVFPEECKNNLWSDKQILVKVPEGLPNDDSDYYIVISLSGVTEPIDTADTFSTGPVADPTFHYNSTLPLAPSLCRIDPIRGVNNSEISLWGEYFGTYDASGASKVRFYNNQDQQGALAAVGPIISWDVSGKTNKIKAKVHPSALTGPVKVLKNTTLEGNGMNFYIGECKANQDCDNGAVSGVCCPIDSSEAGRCATDKNLDGNTDKSDCYGAFTASVYEWEFTSGGLLACDGDTTNAVCDADNDICSTLGTDWECNTTTCVCEKDVNTDSTDSCQGRAQRTNACEPLLCPNSPGLCSPYSGGNAITSGIACTNNICTMPGCSAITCSYSSLADKCIENSIVCSKPVLDSLNKNTNAYCAAYNGVNRWHINTSASCPANWMNIGNNKCIDESTVCSSCPLGLNCQDVNSDGNGECISSLDICPSGTVCDAGVCTEKDSAVCECCCRLPQAGVSYDSQDCCLGLTCAGDCGSDRITDTDRSGYCTGCRVESGGVVDIAASDAACNCTGAAGKFCDTEYEVNGTKVGACKDCSQLAADTSGCSDHATSCCVDGKSANNCRGIGGGNAFNSGGLNYCAYYDCTLPQKDTCDIIPKVSGDFDALNDCANSCKGNSTDGLGTSCQSEKIDEFGACNNGLCANPFQCLNESATSNFSDGCGTCCCDPNAAADECVEAGLDLKCVSDKAPCTTENRGLCCGCTADIDCVASGLVPSGVGCGLDSCCRARPNIESSIPADNSDQICRNAEITVYFDQQMDTGSFNGNAILVGDYGFDACPAGTQYLAAAGWTQAKKNFFEKIYIKILFLAKRIINPFSAQDEALAYYAIEAGHNFCAVSGQASGINDAAGKGVLSFRPNRLLDGNRRYYAIIKGDQVLNDNRALGVKSIYGIGMNGGISETLNGITYANSHLFSFTTLSEQSANNGVCIVNSIEIEPKSYLFQTTTNNQNDDDAGNTKTYDSIKDSDKVFKAYARGNKQILSPIPGIYDWNLVWTTSNALIADFVPALPLPITGDKQLVRTGTTKTEGQTLVSAVMEYAPGNTISGIVPAPSGSSDVFLFVCNNPWPPIAADGTWQPWQDQDNNCSIAGAGCDNYNYKLYYCRDAGSAGTYDDLPAIKSGYKSTDPNRIIRGRSVFFSCSTTGEVCPVFGVACGPDSSGVCQSNYLKEVYFFREDIPTASADISLLNMADGQTVSVSWERVAGVDGYKIYWGTGAGKYDDYGEIYNDATDDSDNISCTLSGTTFTCAVNGLTNDKKYYFNVTSFLNTGTESEYFGEKDILVTDESAPGAPINLLAIPLEKQVKLSWSAVSGATSYKLYYGVNSGIYGGANDIGKDTEVIISGLTNGQTYYFAVSAIDKNGNESPRSLEVMTVPASSNCGNGTCDVGECTTNCNVDCDLTDCCGIEGCNAGIGETVASCAGDCNVSPPPPPPVSCGNGTCDSGENAANCSIDCSAGAVCGNDTCEAGECTANCTSDCTVLQCCGIEGCNAGVGENSSNCNTDCGGSIPPPPPPPPPP</sequence>
<accession>A0A0G0K375</accession>
<keyword evidence="1" id="KW-0732">Signal</keyword>
<dbReference type="SUPFAM" id="SSF49265">
    <property type="entry name" value="Fibronectin type III"/>
    <property type="match status" value="2"/>
</dbReference>